<organism evidence="5 6">
    <name type="scientific">Kibdelosporangium aridum</name>
    <dbReference type="NCBI Taxonomy" id="2030"/>
    <lineage>
        <taxon>Bacteria</taxon>
        <taxon>Bacillati</taxon>
        <taxon>Actinomycetota</taxon>
        <taxon>Actinomycetes</taxon>
        <taxon>Pseudonocardiales</taxon>
        <taxon>Pseudonocardiaceae</taxon>
        <taxon>Kibdelosporangium</taxon>
    </lineage>
</organism>
<keyword evidence="1 2" id="KW-0129">CBS domain</keyword>
<dbReference type="RefSeq" id="WP_037267589.1">
    <property type="nucleotide sequence ID" value="NZ_QHKI01000013.1"/>
</dbReference>
<dbReference type="PIRSF" id="PIRSF036990">
    <property type="entry name" value="UCP036990_CBS_BON"/>
    <property type="match status" value="1"/>
</dbReference>
<dbReference type="PANTHER" id="PTHR43080">
    <property type="entry name" value="CBS DOMAIN-CONTAINING PROTEIN CBSX3, MITOCHONDRIAL"/>
    <property type="match status" value="1"/>
</dbReference>
<name>A0A428ZAX4_KIBAR</name>
<dbReference type="InterPro" id="IPR007055">
    <property type="entry name" value="BON_dom"/>
</dbReference>
<dbReference type="AlphaFoldDB" id="A0A428ZAX4"/>
<dbReference type="CDD" id="cd04586">
    <property type="entry name" value="CBS_pair_BON_assoc"/>
    <property type="match status" value="1"/>
</dbReference>
<dbReference type="EMBL" id="QHKI01000013">
    <property type="protein sequence ID" value="RSM85215.1"/>
    <property type="molecule type" value="Genomic_DNA"/>
</dbReference>
<dbReference type="Pfam" id="PF00571">
    <property type="entry name" value="CBS"/>
    <property type="match status" value="2"/>
</dbReference>
<dbReference type="InterPro" id="IPR017080">
    <property type="entry name" value="UCP036990_CBS_BON"/>
</dbReference>
<dbReference type="Pfam" id="PF04972">
    <property type="entry name" value="BON"/>
    <property type="match status" value="1"/>
</dbReference>
<dbReference type="SMART" id="SM00116">
    <property type="entry name" value="CBS"/>
    <property type="match status" value="2"/>
</dbReference>
<feature type="domain" description="CBS" evidence="4">
    <location>
        <begin position="90"/>
        <end position="145"/>
    </location>
</feature>
<dbReference type="OrthoDB" id="3626971at2"/>
<dbReference type="Proteomes" id="UP000287547">
    <property type="component" value="Unassembled WGS sequence"/>
</dbReference>
<gene>
    <name evidence="5" type="ORF">DMH04_18120</name>
</gene>
<dbReference type="PROSITE" id="PS50914">
    <property type="entry name" value="BON"/>
    <property type="match status" value="1"/>
</dbReference>
<dbReference type="PANTHER" id="PTHR43080:SF29">
    <property type="entry name" value="OS02G0818000 PROTEIN"/>
    <property type="match status" value="1"/>
</dbReference>
<protein>
    <submittedName>
        <fullName evidence="5">CBS domain-containing protein</fullName>
    </submittedName>
</protein>
<dbReference type="Gene3D" id="3.10.580.10">
    <property type="entry name" value="CBS-domain"/>
    <property type="match status" value="1"/>
</dbReference>
<feature type="domain" description="CBS" evidence="4">
    <location>
        <begin position="10"/>
        <end position="67"/>
    </location>
</feature>
<accession>A0A428ZAX4</accession>
<feature type="domain" description="BON" evidence="3">
    <location>
        <begin position="142"/>
        <end position="211"/>
    </location>
</feature>
<dbReference type="PROSITE" id="PS51371">
    <property type="entry name" value="CBS"/>
    <property type="match status" value="2"/>
</dbReference>
<evidence type="ECO:0000313" key="6">
    <source>
        <dbReference type="Proteomes" id="UP000287547"/>
    </source>
</evidence>
<dbReference type="InterPro" id="IPR046342">
    <property type="entry name" value="CBS_dom_sf"/>
</dbReference>
<proteinExistence type="predicted"/>
<evidence type="ECO:0000256" key="2">
    <source>
        <dbReference type="PROSITE-ProRule" id="PRU00703"/>
    </source>
</evidence>
<dbReference type="Gene3D" id="3.30.1340.30">
    <property type="match status" value="1"/>
</dbReference>
<evidence type="ECO:0000259" key="4">
    <source>
        <dbReference type="PROSITE" id="PS51371"/>
    </source>
</evidence>
<dbReference type="SUPFAM" id="SSF54631">
    <property type="entry name" value="CBS-domain pair"/>
    <property type="match status" value="1"/>
</dbReference>
<dbReference type="InterPro" id="IPR000644">
    <property type="entry name" value="CBS_dom"/>
</dbReference>
<sequence>MRELTVAMVMTKDPITVTPETRFKDIAEILTKHSISAVPVVGADSVPLGVVSEADLAVKQEQPEPPSFFAQRQARQAWLKANAERAVDLMTVPVRAVEANESVSFAARELNRRGVRRLFVMDHGQLVGVVSRRDLLKVFLRSDEEIRADIEHEVFQRVLWADLTAITIAVNRGVATLTGHLDRRSEVELAGRLTTTIPGVVEVRNRLDCAWNDQPRN</sequence>
<reference evidence="5 6" key="1">
    <citation type="submission" date="2018-05" db="EMBL/GenBank/DDBJ databases">
        <title>Evolution of GPA BGCs.</title>
        <authorList>
            <person name="Waglechner N."/>
            <person name="Wright G.D."/>
        </authorList>
    </citation>
    <scope>NUCLEOTIDE SEQUENCE [LARGE SCALE GENOMIC DNA]</scope>
    <source>
        <strain evidence="5 6">A82846</strain>
    </source>
</reference>
<evidence type="ECO:0000313" key="5">
    <source>
        <dbReference type="EMBL" id="RSM85215.1"/>
    </source>
</evidence>
<dbReference type="InterPro" id="IPR051257">
    <property type="entry name" value="Diverse_CBS-Domain"/>
</dbReference>
<evidence type="ECO:0000256" key="1">
    <source>
        <dbReference type="ARBA" id="ARBA00023122"/>
    </source>
</evidence>
<comment type="caution">
    <text evidence="5">The sequence shown here is derived from an EMBL/GenBank/DDBJ whole genome shotgun (WGS) entry which is preliminary data.</text>
</comment>
<evidence type="ECO:0000259" key="3">
    <source>
        <dbReference type="PROSITE" id="PS50914"/>
    </source>
</evidence>